<feature type="transmembrane region" description="Helical" evidence="1">
    <location>
        <begin position="36"/>
        <end position="53"/>
    </location>
</feature>
<sequence>MTKSKLKFIKDFIFFVVAMISIDFIVSKVFKTEFSIYQNIITGIAAYIGYYFTTKKK</sequence>
<evidence type="ECO:0000313" key="2">
    <source>
        <dbReference type="EMBL" id="PMC67835.1"/>
    </source>
</evidence>
<evidence type="ECO:0000313" key="3">
    <source>
        <dbReference type="Proteomes" id="UP000235733"/>
    </source>
</evidence>
<organism evidence="2 3">
    <name type="scientific">Fusobacterium nucleatum</name>
    <dbReference type="NCBI Taxonomy" id="851"/>
    <lineage>
        <taxon>Bacteria</taxon>
        <taxon>Fusobacteriati</taxon>
        <taxon>Fusobacteriota</taxon>
        <taxon>Fusobacteriia</taxon>
        <taxon>Fusobacteriales</taxon>
        <taxon>Fusobacteriaceae</taxon>
        <taxon>Fusobacterium</taxon>
    </lineage>
</organism>
<comment type="caution">
    <text evidence="2">The sequence shown here is derived from an EMBL/GenBank/DDBJ whole genome shotgun (WGS) entry which is preliminary data.</text>
</comment>
<keyword evidence="1" id="KW-0472">Membrane</keyword>
<dbReference type="Proteomes" id="UP000235733">
    <property type="component" value="Unassembled WGS sequence"/>
</dbReference>
<feature type="transmembrane region" description="Helical" evidence="1">
    <location>
        <begin position="12"/>
        <end position="30"/>
    </location>
</feature>
<reference evidence="2 3" key="1">
    <citation type="submission" date="2017-09" db="EMBL/GenBank/DDBJ databases">
        <title>Bacterial strain isolated from the female urinary microbiota.</title>
        <authorList>
            <person name="Thomas-White K."/>
            <person name="Kumar N."/>
            <person name="Forster S."/>
            <person name="Putonti C."/>
            <person name="Lawley T."/>
            <person name="Wolfe A.J."/>
        </authorList>
    </citation>
    <scope>NUCLEOTIDE SEQUENCE [LARGE SCALE GENOMIC DNA]</scope>
    <source>
        <strain evidence="2 3">UMB0249</strain>
    </source>
</reference>
<keyword evidence="1" id="KW-1133">Transmembrane helix</keyword>
<dbReference type="EMBL" id="PNHC01000014">
    <property type="protein sequence ID" value="PMC67835.1"/>
    <property type="molecule type" value="Genomic_DNA"/>
</dbReference>
<dbReference type="RefSeq" id="WP_005910210.1">
    <property type="nucleotide sequence ID" value="NZ_CP077147.1"/>
</dbReference>
<proteinExistence type="predicted"/>
<gene>
    <name evidence="2" type="ORF">CJ209_11390</name>
</gene>
<name>A0A2N6TES7_FUSNU</name>
<protein>
    <submittedName>
        <fullName evidence="2">Uncharacterized protein</fullName>
    </submittedName>
</protein>
<keyword evidence="1" id="KW-0812">Transmembrane</keyword>
<dbReference type="AlphaFoldDB" id="A0A2N6TES7"/>
<evidence type="ECO:0000256" key="1">
    <source>
        <dbReference type="SAM" id="Phobius"/>
    </source>
</evidence>
<accession>A0A2N6TES7</accession>